<protein>
    <submittedName>
        <fullName evidence="3">NTF2-like protein</fullName>
    </submittedName>
</protein>
<gene>
    <name evidence="3" type="ORF">CC86DRAFT_136186</name>
</gene>
<dbReference type="Pfam" id="PF12680">
    <property type="entry name" value="SnoaL_2"/>
    <property type="match status" value="1"/>
</dbReference>
<evidence type="ECO:0000313" key="3">
    <source>
        <dbReference type="EMBL" id="KAF2831189.1"/>
    </source>
</evidence>
<evidence type="ECO:0000313" key="4">
    <source>
        <dbReference type="Proteomes" id="UP000799424"/>
    </source>
</evidence>
<reference evidence="3" key="1">
    <citation type="journal article" date="2020" name="Stud. Mycol.">
        <title>101 Dothideomycetes genomes: a test case for predicting lifestyles and emergence of pathogens.</title>
        <authorList>
            <person name="Haridas S."/>
            <person name="Albert R."/>
            <person name="Binder M."/>
            <person name="Bloem J."/>
            <person name="Labutti K."/>
            <person name="Salamov A."/>
            <person name="Andreopoulos B."/>
            <person name="Baker S."/>
            <person name="Barry K."/>
            <person name="Bills G."/>
            <person name="Bluhm B."/>
            <person name="Cannon C."/>
            <person name="Castanera R."/>
            <person name="Culley D."/>
            <person name="Daum C."/>
            <person name="Ezra D."/>
            <person name="Gonzalez J."/>
            <person name="Henrissat B."/>
            <person name="Kuo A."/>
            <person name="Liang C."/>
            <person name="Lipzen A."/>
            <person name="Lutzoni F."/>
            <person name="Magnuson J."/>
            <person name="Mondo S."/>
            <person name="Nolan M."/>
            <person name="Ohm R."/>
            <person name="Pangilinan J."/>
            <person name="Park H.-J."/>
            <person name="Ramirez L."/>
            <person name="Alfaro M."/>
            <person name="Sun H."/>
            <person name="Tritt A."/>
            <person name="Yoshinaga Y."/>
            <person name="Zwiers L.-H."/>
            <person name="Turgeon B."/>
            <person name="Goodwin S."/>
            <person name="Spatafora J."/>
            <person name="Crous P."/>
            <person name="Grigoriev I."/>
        </authorList>
    </citation>
    <scope>NUCLEOTIDE SEQUENCE</scope>
    <source>
        <strain evidence="3">CBS 113818</strain>
    </source>
</reference>
<accession>A0A6A7AER8</accession>
<evidence type="ECO:0000256" key="1">
    <source>
        <dbReference type="SAM" id="MobiDB-lite"/>
    </source>
</evidence>
<evidence type="ECO:0000259" key="2">
    <source>
        <dbReference type="Pfam" id="PF12680"/>
    </source>
</evidence>
<dbReference type="InterPro" id="IPR009959">
    <property type="entry name" value="Cyclase_SnoaL-like"/>
</dbReference>
<dbReference type="PANTHER" id="PTHR38436">
    <property type="entry name" value="POLYKETIDE CYCLASE SNOAL-LIKE DOMAIN"/>
    <property type="match status" value="1"/>
</dbReference>
<dbReference type="PANTHER" id="PTHR38436:SF3">
    <property type="entry name" value="CARBOXYMETHYLENEBUTENOLIDASE-RELATED"/>
    <property type="match status" value="1"/>
</dbReference>
<dbReference type="Gene3D" id="3.10.450.50">
    <property type="match status" value="1"/>
</dbReference>
<feature type="domain" description="SnoaL-like" evidence="2">
    <location>
        <begin position="252"/>
        <end position="359"/>
    </location>
</feature>
<dbReference type="InterPro" id="IPR037401">
    <property type="entry name" value="SnoaL-like"/>
</dbReference>
<feature type="compositionally biased region" description="Polar residues" evidence="1">
    <location>
        <begin position="8"/>
        <end position="23"/>
    </location>
</feature>
<dbReference type="GO" id="GO:0030638">
    <property type="term" value="P:polyketide metabolic process"/>
    <property type="evidence" value="ECO:0007669"/>
    <property type="project" value="InterPro"/>
</dbReference>
<dbReference type="Proteomes" id="UP000799424">
    <property type="component" value="Unassembled WGS sequence"/>
</dbReference>
<dbReference type="OrthoDB" id="5440at2759"/>
<proteinExistence type="predicted"/>
<organism evidence="3 4">
    <name type="scientific">Ophiobolus disseminans</name>
    <dbReference type="NCBI Taxonomy" id="1469910"/>
    <lineage>
        <taxon>Eukaryota</taxon>
        <taxon>Fungi</taxon>
        <taxon>Dikarya</taxon>
        <taxon>Ascomycota</taxon>
        <taxon>Pezizomycotina</taxon>
        <taxon>Dothideomycetes</taxon>
        <taxon>Pleosporomycetidae</taxon>
        <taxon>Pleosporales</taxon>
        <taxon>Pleosporineae</taxon>
        <taxon>Phaeosphaeriaceae</taxon>
        <taxon>Ophiobolus</taxon>
    </lineage>
</organism>
<feature type="region of interest" description="Disordered" evidence="1">
    <location>
        <begin position="1"/>
        <end position="23"/>
    </location>
</feature>
<dbReference type="InterPro" id="IPR032710">
    <property type="entry name" value="NTF2-like_dom_sf"/>
</dbReference>
<name>A0A6A7AER8_9PLEO</name>
<keyword evidence="4" id="KW-1185">Reference proteome</keyword>
<dbReference type="EMBL" id="MU006218">
    <property type="protein sequence ID" value="KAF2831189.1"/>
    <property type="molecule type" value="Genomic_DNA"/>
</dbReference>
<sequence length="435" mass="48161">MGEPSEATPPSTDSAPLSYPEPQQISSHITLQAPLSRRGKGPGLILVVDHYALVEKSEKHLDPPPLQKWAEEGFAVVQLMVPGKVEDGGEFPLQKVLEVLKGCDGCEYEKGIGLISYLSRIPFYVEQAAYISSEIKALVSYGGKKFTTLNESASNSIPPQLIHIAGPHVARRESFSILPESHAGKPFEGVVKTYQYDDCKKDSGWMLPADEDYHKRSAGIAHTRSLGFLKKHLDGPWFDLEAIWEEHTKYEFGERDVAKTMATMVDQPYVNHIPTMTGGIGKDNLKAFYTHHFVFSNPPDTALALVSRTVGTDRVIDEFIFSLTHTQEVPWLLPGIPPTNKKLEIPFTSIVAMRGDRLCHEHISWDQGTVLKQLGLLPEFVKFPYKIGGVDAAKGTRFEVRLPVVGKEGAGKLVDEGCGESNALMGREWRVVDDV</sequence>
<dbReference type="AlphaFoldDB" id="A0A6A7AER8"/>
<dbReference type="SUPFAM" id="SSF54427">
    <property type="entry name" value="NTF2-like"/>
    <property type="match status" value="1"/>
</dbReference>